<accession>A0A2U1QGY3</accession>
<evidence type="ECO:0000256" key="6">
    <source>
        <dbReference type="SAM" id="SignalP"/>
    </source>
</evidence>
<evidence type="ECO:0000256" key="3">
    <source>
        <dbReference type="ARBA" id="ARBA00023125"/>
    </source>
</evidence>
<organism evidence="8 9">
    <name type="scientific">Artemisia annua</name>
    <name type="common">Sweet wormwood</name>
    <dbReference type="NCBI Taxonomy" id="35608"/>
    <lineage>
        <taxon>Eukaryota</taxon>
        <taxon>Viridiplantae</taxon>
        <taxon>Streptophyta</taxon>
        <taxon>Embryophyta</taxon>
        <taxon>Tracheophyta</taxon>
        <taxon>Spermatophyta</taxon>
        <taxon>Magnoliopsida</taxon>
        <taxon>eudicotyledons</taxon>
        <taxon>Gunneridae</taxon>
        <taxon>Pentapetalae</taxon>
        <taxon>asterids</taxon>
        <taxon>campanulids</taxon>
        <taxon>Asterales</taxon>
        <taxon>Asteraceae</taxon>
        <taxon>Asteroideae</taxon>
        <taxon>Anthemideae</taxon>
        <taxon>Artemisiinae</taxon>
        <taxon>Artemisia</taxon>
    </lineage>
</organism>
<evidence type="ECO:0000313" key="9">
    <source>
        <dbReference type="Proteomes" id="UP000245207"/>
    </source>
</evidence>
<dbReference type="SMART" id="SM01019">
    <property type="entry name" value="B3"/>
    <property type="match status" value="1"/>
</dbReference>
<keyword evidence="4" id="KW-0804">Transcription</keyword>
<keyword evidence="9" id="KW-1185">Reference proteome</keyword>
<dbReference type="PROSITE" id="PS50863">
    <property type="entry name" value="B3"/>
    <property type="match status" value="1"/>
</dbReference>
<gene>
    <name evidence="8" type="ORF">CTI12_AA031070</name>
</gene>
<dbReference type="GO" id="GO:0005634">
    <property type="term" value="C:nucleus"/>
    <property type="evidence" value="ECO:0007669"/>
    <property type="project" value="UniProtKB-SubCell"/>
</dbReference>
<dbReference type="OrthoDB" id="1271493at2759"/>
<name>A0A2U1QGY3_ARTAN</name>
<keyword evidence="3" id="KW-0238">DNA-binding</keyword>
<comment type="caution">
    <text evidence="8">The sequence shown here is derived from an EMBL/GenBank/DDBJ whole genome shotgun (WGS) entry which is preliminary data.</text>
</comment>
<feature type="signal peptide" evidence="6">
    <location>
        <begin position="1"/>
        <end position="17"/>
    </location>
</feature>
<dbReference type="STRING" id="35608.A0A2U1QGY3"/>
<sequence length="123" mass="14126">MSSQLRWLMLRLNFVLTPLFEKLVSPTDSKLNKSRIIIPKKSAVAHFPAVSGYEVVPLNILDTDGKEWDVCFRCWPHCNRNKFVMTGLRDFIVSKNLQAGDTVAFYRRESDGKIILELRKPSA</sequence>
<keyword evidence="2" id="KW-0805">Transcription regulation</keyword>
<evidence type="ECO:0000256" key="5">
    <source>
        <dbReference type="ARBA" id="ARBA00023242"/>
    </source>
</evidence>
<dbReference type="Gene3D" id="2.40.330.10">
    <property type="entry name" value="DNA-binding pseudobarrel domain"/>
    <property type="match status" value="1"/>
</dbReference>
<reference evidence="8 9" key="1">
    <citation type="journal article" date="2018" name="Mol. Plant">
        <title>The genome of Artemisia annua provides insight into the evolution of Asteraceae family and artemisinin biosynthesis.</title>
        <authorList>
            <person name="Shen Q."/>
            <person name="Zhang L."/>
            <person name="Liao Z."/>
            <person name="Wang S."/>
            <person name="Yan T."/>
            <person name="Shi P."/>
            <person name="Liu M."/>
            <person name="Fu X."/>
            <person name="Pan Q."/>
            <person name="Wang Y."/>
            <person name="Lv Z."/>
            <person name="Lu X."/>
            <person name="Zhang F."/>
            <person name="Jiang W."/>
            <person name="Ma Y."/>
            <person name="Chen M."/>
            <person name="Hao X."/>
            <person name="Li L."/>
            <person name="Tang Y."/>
            <person name="Lv G."/>
            <person name="Zhou Y."/>
            <person name="Sun X."/>
            <person name="Brodelius P.E."/>
            <person name="Rose J.K.C."/>
            <person name="Tang K."/>
        </authorList>
    </citation>
    <scope>NUCLEOTIDE SEQUENCE [LARGE SCALE GENOMIC DNA]</scope>
    <source>
        <strain evidence="9">cv. Huhao1</strain>
        <tissue evidence="8">Leaf</tissue>
    </source>
</reference>
<evidence type="ECO:0000256" key="4">
    <source>
        <dbReference type="ARBA" id="ARBA00023163"/>
    </source>
</evidence>
<keyword evidence="5" id="KW-0539">Nucleus</keyword>
<evidence type="ECO:0000256" key="1">
    <source>
        <dbReference type="ARBA" id="ARBA00004123"/>
    </source>
</evidence>
<evidence type="ECO:0000313" key="8">
    <source>
        <dbReference type="EMBL" id="PWA97245.1"/>
    </source>
</evidence>
<dbReference type="InterPro" id="IPR003340">
    <property type="entry name" value="B3_DNA-bd"/>
</dbReference>
<comment type="subcellular location">
    <subcellularLocation>
        <location evidence="1">Nucleus</location>
    </subcellularLocation>
</comment>
<dbReference type="AlphaFoldDB" id="A0A2U1QGY3"/>
<keyword evidence="6" id="KW-0732">Signal</keyword>
<dbReference type="Proteomes" id="UP000245207">
    <property type="component" value="Unassembled WGS sequence"/>
</dbReference>
<feature type="domain" description="TF-B3" evidence="7">
    <location>
        <begin position="21"/>
        <end position="122"/>
    </location>
</feature>
<dbReference type="PANTHER" id="PTHR46245:SF19">
    <property type="entry name" value="TF-B3 DOMAIN-CONTAINING PROTEIN"/>
    <property type="match status" value="1"/>
</dbReference>
<dbReference type="PANTHER" id="PTHR46245">
    <property type="entry name" value="B3 DOMAIN-CONTAINING PROTEIN OS07G0563300"/>
    <property type="match status" value="1"/>
</dbReference>
<dbReference type="EMBL" id="PKPP01000135">
    <property type="protein sequence ID" value="PWA97245.1"/>
    <property type="molecule type" value="Genomic_DNA"/>
</dbReference>
<dbReference type="InterPro" id="IPR015300">
    <property type="entry name" value="DNA-bd_pseudobarrel_sf"/>
</dbReference>
<feature type="chain" id="PRO_5015668174" evidence="6">
    <location>
        <begin position="18"/>
        <end position="123"/>
    </location>
</feature>
<dbReference type="Pfam" id="PF02362">
    <property type="entry name" value="B3"/>
    <property type="match status" value="1"/>
</dbReference>
<dbReference type="SUPFAM" id="SSF101936">
    <property type="entry name" value="DNA-binding pseudobarrel domain"/>
    <property type="match status" value="1"/>
</dbReference>
<dbReference type="GO" id="GO:0003677">
    <property type="term" value="F:DNA binding"/>
    <property type="evidence" value="ECO:0007669"/>
    <property type="project" value="UniProtKB-KW"/>
</dbReference>
<proteinExistence type="predicted"/>
<evidence type="ECO:0000256" key="2">
    <source>
        <dbReference type="ARBA" id="ARBA00023015"/>
    </source>
</evidence>
<dbReference type="CDD" id="cd10017">
    <property type="entry name" value="B3_DNA"/>
    <property type="match status" value="1"/>
</dbReference>
<protein>
    <submittedName>
        <fullName evidence="8">B3 domain-containing transcription repressor VAL1</fullName>
    </submittedName>
</protein>
<evidence type="ECO:0000259" key="7">
    <source>
        <dbReference type="PROSITE" id="PS50863"/>
    </source>
</evidence>